<dbReference type="eggNOG" id="COG0456">
    <property type="taxonomic scope" value="Bacteria"/>
</dbReference>
<keyword evidence="3" id="KW-0012">Acyltransferase</keyword>
<reference evidence="3 4" key="3">
    <citation type="journal article" date="2008" name="FEMS Microbiol. Ecol.">
        <title>Identification and characterization of genes underlying chitinolysis in Collimonas fungivorans Ter331.</title>
        <authorList>
            <person name="Fritsche K."/>
            <person name="de Boer W."/>
            <person name="Gerards S."/>
            <person name="van den Berg M."/>
            <person name="van Veen J.A."/>
            <person name="Leveau J.H."/>
        </authorList>
    </citation>
    <scope>NUCLEOTIDE SEQUENCE [LARGE SCALE GENOMIC DNA]</scope>
    <source>
        <strain evidence="3 4">Ter331</strain>
    </source>
</reference>
<dbReference type="PANTHER" id="PTHR13947:SF37">
    <property type="entry name" value="LD18367P"/>
    <property type="match status" value="1"/>
</dbReference>
<dbReference type="InterPro" id="IPR000182">
    <property type="entry name" value="GNAT_dom"/>
</dbReference>
<dbReference type="EMBL" id="CP002745">
    <property type="protein sequence ID" value="AEK60086.1"/>
    <property type="molecule type" value="Genomic_DNA"/>
</dbReference>
<dbReference type="InterPro" id="IPR050769">
    <property type="entry name" value="NAT_camello-type"/>
</dbReference>
<dbReference type="PROSITE" id="PS51186">
    <property type="entry name" value="GNAT"/>
    <property type="match status" value="1"/>
</dbReference>
<dbReference type="SUPFAM" id="SSF55729">
    <property type="entry name" value="Acyl-CoA N-acyltransferases (Nat)"/>
    <property type="match status" value="1"/>
</dbReference>
<dbReference type="KEGG" id="cfu:CFU_0248"/>
<proteinExistence type="predicted"/>
<dbReference type="PANTHER" id="PTHR13947">
    <property type="entry name" value="GNAT FAMILY N-ACETYLTRANSFERASE"/>
    <property type="match status" value="1"/>
</dbReference>
<dbReference type="CDD" id="cd04301">
    <property type="entry name" value="NAT_SF"/>
    <property type="match status" value="1"/>
</dbReference>
<protein>
    <submittedName>
        <fullName evidence="3">IAA acetyltransferase</fullName>
        <ecNumber evidence="3">2.3.1.-</ecNumber>
    </submittedName>
</protein>
<dbReference type="Gene3D" id="3.40.630.30">
    <property type="match status" value="1"/>
</dbReference>
<reference evidence="3 4" key="4">
    <citation type="journal article" date="2010" name="Environ. Microbiol.">
        <title>The bacterial genus Collimonas: mycophagy, weathering and other adaptive solutions to life in oligotrophic soil environments.</title>
        <authorList>
            <person name="Leveau J.H."/>
            <person name="Uroz S."/>
            <person name="de Boer W."/>
        </authorList>
    </citation>
    <scope>NUCLEOTIDE SEQUENCE [LARGE SCALE GENOMIC DNA]</scope>
    <source>
        <strain evidence="3 4">Ter331</strain>
    </source>
</reference>
<evidence type="ECO:0000256" key="1">
    <source>
        <dbReference type="ARBA" id="ARBA00022679"/>
    </source>
</evidence>
<evidence type="ECO:0000313" key="3">
    <source>
        <dbReference type="EMBL" id="AEK60086.1"/>
    </source>
</evidence>
<dbReference type="Pfam" id="PF00583">
    <property type="entry name" value="Acetyltransf_1"/>
    <property type="match status" value="1"/>
</dbReference>
<dbReference type="InterPro" id="IPR016181">
    <property type="entry name" value="Acyl_CoA_acyltransferase"/>
</dbReference>
<keyword evidence="1 3" id="KW-0808">Transferase</keyword>
<dbReference type="HOGENOM" id="CLU_013985_11_7_4"/>
<dbReference type="Proteomes" id="UP000008392">
    <property type="component" value="Chromosome"/>
</dbReference>
<keyword evidence="4" id="KW-1185">Reference proteome</keyword>
<evidence type="ECO:0000259" key="2">
    <source>
        <dbReference type="PROSITE" id="PS51186"/>
    </source>
</evidence>
<dbReference type="EC" id="2.3.1.-" evidence="3"/>
<reference evidence="3 4" key="1">
    <citation type="journal article" date="2004" name="Environ. Microbiol.">
        <title>Phylogeny-function analysis of (meta)genomic libraries: screening for expression of ribosomal RNA genes by large-insert library fluorescent in situ hybridization (LIL-FISH).</title>
        <authorList>
            <person name="Leveau J.H."/>
            <person name="Gerards S."/>
            <person name="de Boer W."/>
            <person name="van Veen J.A."/>
        </authorList>
    </citation>
    <scope>NUCLEOTIDE SEQUENCE [LARGE SCALE GENOMIC DNA]</scope>
    <source>
        <strain evidence="3 4">Ter331</strain>
    </source>
</reference>
<evidence type="ECO:0000313" key="4">
    <source>
        <dbReference type="Proteomes" id="UP000008392"/>
    </source>
</evidence>
<accession>G0AHP7</accession>
<name>G0AHP7_COLFT</name>
<organism evidence="3 4">
    <name type="scientific">Collimonas fungivorans (strain Ter331)</name>
    <dbReference type="NCBI Taxonomy" id="1005048"/>
    <lineage>
        <taxon>Bacteria</taxon>
        <taxon>Pseudomonadati</taxon>
        <taxon>Pseudomonadota</taxon>
        <taxon>Betaproteobacteria</taxon>
        <taxon>Burkholderiales</taxon>
        <taxon>Oxalobacteraceae</taxon>
        <taxon>Collimonas</taxon>
    </lineage>
</organism>
<gene>
    <name evidence="3" type="ordered locus">CFU_0248</name>
</gene>
<reference evidence="4" key="6">
    <citation type="submission" date="2011-05" db="EMBL/GenBank/DDBJ databases">
        <title>Complete sequence of Collimonas fungivorans Ter331.</title>
        <authorList>
            <person name="Leveau J.H."/>
        </authorList>
    </citation>
    <scope>NUCLEOTIDE SEQUENCE [LARGE SCALE GENOMIC DNA]</scope>
    <source>
        <strain evidence="4">Ter331</strain>
    </source>
</reference>
<feature type="domain" description="N-acetyltransferase" evidence="2">
    <location>
        <begin position="7"/>
        <end position="165"/>
    </location>
</feature>
<reference evidence="3 4" key="2">
    <citation type="journal article" date="2006" name="J. Microbiol. Methods">
        <title>Genomic flank-sequencing of plasposon insertion sites for rapid identification of functional genes.</title>
        <authorList>
            <person name="Leveau J.H."/>
            <person name="Gerards S."/>
            <person name="Fritsche K."/>
            <person name="Zondag G."/>
            <person name="van Veen J.A."/>
        </authorList>
    </citation>
    <scope>NUCLEOTIDE SEQUENCE [LARGE SCALE GENOMIC DNA]</scope>
    <source>
        <strain evidence="3 4">Ter331</strain>
    </source>
</reference>
<dbReference type="GO" id="GO:0008080">
    <property type="term" value="F:N-acetyltransferase activity"/>
    <property type="evidence" value="ECO:0007669"/>
    <property type="project" value="InterPro"/>
</dbReference>
<sequence length="165" mass="18696">MDRLKMITISPYSEQYRDGVIALILPIQQTEFGFAITLQEQPDLLDIPNFYQGGHGNFWIARAGEEVVGSISLKDIGNAQGALRKMFVKAPFRGREHQVAHRLLQELLGWSRRQGLRQVFLGTTAAFLAAHRFYEKNGFAEIDASGLPPAFPRMGLDTRFYRLDL</sequence>
<dbReference type="AlphaFoldDB" id="G0AHP7"/>
<reference evidence="3 4" key="5">
    <citation type="journal article" date="2011" name="ISME J.">
        <title>Dual transcriptional profiling of a bacterial/fungal confrontation: Collimonas fungivorans versus Aspergillus niger.</title>
        <authorList>
            <person name="Mela F."/>
            <person name="Fritsche K."/>
            <person name="de Boer W."/>
            <person name="van Veen J.A."/>
            <person name="de Graaff L.H."/>
            <person name="van den Berg M."/>
            <person name="Leveau J.H."/>
        </authorList>
    </citation>
    <scope>NUCLEOTIDE SEQUENCE [LARGE SCALE GENOMIC DNA]</scope>
    <source>
        <strain evidence="3 4">Ter331</strain>
    </source>
</reference>